<name>A0A0W0EIQ9_CANGB</name>
<comment type="catalytic activity">
    <reaction evidence="7">
        <text>L-threonyl-[protein] + ATP = O-phospho-L-threonyl-[protein] + ADP + H(+)</text>
        <dbReference type="Rhea" id="RHEA:46608"/>
        <dbReference type="Rhea" id="RHEA-COMP:11060"/>
        <dbReference type="Rhea" id="RHEA-COMP:11605"/>
        <dbReference type="ChEBI" id="CHEBI:15378"/>
        <dbReference type="ChEBI" id="CHEBI:30013"/>
        <dbReference type="ChEBI" id="CHEBI:30616"/>
        <dbReference type="ChEBI" id="CHEBI:61977"/>
        <dbReference type="ChEBI" id="CHEBI:456216"/>
        <dbReference type="EC" id="2.7.11.1"/>
    </reaction>
</comment>
<dbReference type="PROSITE" id="PS50011">
    <property type="entry name" value="PROTEIN_KINASE_DOM"/>
    <property type="match status" value="1"/>
</dbReference>
<dbReference type="Gene3D" id="3.30.200.20">
    <property type="entry name" value="Phosphorylase Kinase, domain 1"/>
    <property type="match status" value="1"/>
</dbReference>
<evidence type="ECO:0000256" key="8">
    <source>
        <dbReference type="ARBA" id="ARBA00048679"/>
    </source>
</evidence>
<feature type="domain" description="Protein kinase" evidence="11">
    <location>
        <begin position="10"/>
        <end position="380"/>
    </location>
</feature>
<dbReference type="PANTHER" id="PTHR24343">
    <property type="entry name" value="SERINE/THREONINE KINASE"/>
    <property type="match status" value="1"/>
</dbReference>
<evidence type="ECO:0000256" key="1">
    <source>
        <dbReference type="ARBA" id="ARBA00012513"/>
    </source>
</evidence>
<evidence type="ECO:0000313" key="12">
    <source>
        <dbReference type="EMBL" id="KTB02168.1"/>
    </source>
</evidence>
<dbReference type="InterPro" id="IPR011009">
    <property type="entry name" value="Kinase-like_dom_sf"/>
</dbReference>
<dbReference type="EC" id="2.7.11.1" evidence="1"/>
<organism evidence="12 13">
    <name type="scientific">Candida glabrata</name>
    <name type="common">Yeast</name>
    <name type="synonym">Torulopsis glabrata</name>
    <dbReference type="NCBI Taxonomy" id="5478"/>
    <lineage>
        <taxon>Eukaryota</taxon>
        <taxon>Fungi</taxon>
        <taxon>Dikarya</taxon>
        <taxon>Ascomycota</taxon>
        <taxon>Saccharomycotina</taxon>
        <taxon>Saccharomycetes</taxon>
        <taxon>Saccharomycetales</taxon>
        <taxon>Saccharomycetaceae</taxon>
        <taxon>Nakaseomyces</taxon>
    </lineage>
</organism>
<dbReference type="Gene3D" id="1.10.510.10">
    <property type="entry name" value="Transferase(Phosphotransferase) domain 1"/>
    <property type="match status" value="2"/>
</dbReference>
<dbReference type="VEuPathDB" id="FungiDB:B1J91_K11275g"/>
<proteinExistence type="predicted"/>
<dbReference type="PANTHER" id="PTHR24343:SF541">
    <property type="entry name" value="SERINE_THREONINE-PROTEIN KINASE SKS1-RELATED"/>
    <property type="match status" value="1"/>
</dbReference>
<dbReference type="GO" id="GO:0005737">
    <property type="term" value="C:cytoplasm"/>
    <property type="evidence" value="ECO:0007669"/>
    <property type="project" value="TreeGrafter"/>
</dbReference>
<evidence type="ECO:0000256" key="3">
    <source>
        <dbReference type="ARBA" id="ARBA00022679"/>
    </source>
</evidence>
<evidence type="ECO:0000313" key="13">
    <source>
        <dbReference type="Proteomes" id="UP000054886"/>
    </source>
</evidence>
<protein>
    <recommendedName>
        <fullName evidence="1">non-specific serine/threonine protein kinase</fullName>
        <ecNumber evidence="1">2.7.11.1</ecNumber>
    </recommendedName>
</protein>
<evidence type="ECO:0000259" key="11">
    <source>
        <dbReference type="PROSITE" id="PS50011"/>
    </source>
</evidence>
<dbReference type="Proteomes" id="UP000054886">
    <property type="component" value="Unassembled WGS sequence"/>
</dbReference>
<keyword evidence="2" id="KW-0723">Serine/threonine-protein kinase</keyword>
<dbReference type="Pfam" id="PF00069">
    <property type="entry name" value="Pkinase"/>
    <property type="match status" value="2"/>
</dbReference>
<comment type="catalytic activity">
    <reaction evidence="8">
        <text>L-seryl-[protein] + ATP = O-phospho-L-seryl-[protein] + ADP + H(+)</text>
        <dbReference type="Rhea" id="RHEA:17989"/>
        <dbReference type="Rhea" id="RHEA-COMP:9863"/>
        <dbReference type="Rhea" id="RHEA-COMP:11604"/>
        <dbReference type="ChEBI" id="CHEBI:15378"/>
        <dbReference type="ChEBI" id="CHEBI:29999"/>
        <dbReference type="ChEBI" id="CHEBI:30616"/>
        <dbReference type="ChEBI" id="CHEBI:83421"/>
        <dbReference type="ChEBI" id="CHEBI:456216"/>
        <dbReference type="EC" id="2.7.11.1"/>
    </reaction>
</comment>
<gene>
    <name evidence="12" type="ORF">AO440_003725</name>
</gene>
<evidence type="ECO:0000256" key="5">
    <source>
        <dbReference type="ARBA" id="ARBA00022777"/>
    </source>
</evidence>
<dbReference type="InterPro" id="IPR008271">
    <property type="entry name" value="Ser/Thr_kinase_AS"/>
</dbReference>
<dbReference type="VEuPathDB" id="FungiDB:GVI51_K11099"/>
<dbReference type="PROSITE" id="PS00107">
    <property type="entry name" value="PROTEIN_KINASE_ATP"/>
    <property type="match status" value="1"/>
</dbReference>
<reference evidence="12 13" key="1">
    <citation type="submission" date="2015-10" db="EMBL/GenBank/DDBJ databases">
        <title>Draft genomes sequences of Candida glabrata isolates 1A, 1B, 2A, 2B, 3A and 3B.</title>
        <authorList>
            <person name="Haavelsrud O.E."/>
            <person name="Gaustad P."/>
        </authorList>
    </citation>
    <scope>NUCLEOTIDE SEQUENCE [LARGE SCALE GENOMIC DNA]</scope>
    <source>
        <strain evidence="12">910700640</strain>
    </source>
</reference>
<evidence type="ECO:0000256" key="10">
    <source>
        <dbReference type="SAM" id="MobiDB-lite"/>
    </source>
</evidence>
<feature type="region of interest" description="Disordered" evidence="10">
    <location>
        <begin position="465"/>
        <end position="507"/>
    </location>
</feature>
<dbReference type="InterPro" id="IPR017441">
    <property type="entry name" value="Protein_kinase_ATP_BS"/>
</dbReference>
<evidence type="ECO:0000256" key="6">
    <source>
        <dbReference type="ARBA" id="ARBA00022840"/>
    </source>
</evidence>
<evidence type="ECO:0000256" key="9">
    <source>
        <dbReference type="PROSITE-ProRule" id="PRU10141"/>
    </source>
</evidence>
<dbReference type="VEuPathDB" id="FungiDB:GWK60_K11055"/>
<accession>A0A0W0EIQ9</accession>
<keyword evidence="3" id="KW-0808">Transferase</keyword>
<dbReference type="SMART" id="SM00220">
    <property type="entry name" value="S_TKc"/>
    <property type="match status" value="1"/>
</dbReference>
<dbReference type="GO" id="GO:0005524">
    <property type="term" value="F:ATP binding"/>
    <property type="evidence" value="ECO:0007669"/>
    <property type="project" value="UniProtKB-UniRule"/>
</dbReference>
<keyword evidence="6 9" id="KW-0067">ATP-binding</keyword>
<dbReference type="InterPro" id="IPR000719">
    <property type="entry name" value="Prot_kinase_dom"/>
</dbReference>
<sequence length="525" mass="60535">MITKCKINDYHITEEIGSGAYGLVYKAVHYRGDIVDLDEHSNLKEYAIKATMKKLSKAERIRLGLSNVSQNFQAVILDCFRRNHYVLSLPEVDLESIKSLSEEELSKIPQYKEIALHLKVHDHKNIVTIYKVLESPVATFIVMDYYKIDLFTSIVDMRHFQANGRLIKKVFLQICSAIEYCHKNGIFHCDIKPENMLLDSDDNVHLCDFGLATTAPYLTPNVCIGSSYYMAPERISYSDDTEAFEESEYEQDNEDSKSFHIDYENGNTNKNHNEKTIISTAYNNRHSKRYLSFSTASADVWSLGIILINLSCVRNPWLKAHQTDDNTFYYYVRDPKVLLKILPISQEFFRLLKRILKVDPSRRISIQNLMLSVKSIKSFTEAGPLSTVEELSNEDYDYYTNYFDSVGANAKSQLKPLLHNRASSSYLDSGDHIPSKRMDVEHSPNNIHPSKNTIVIPESPKLNEIADDENENDDMRREGSPIEHKNFKHSEIINQASRPKTDENPLPEFQERLKYLKMDLSSINR</sequence>
<feature type="compositionally biased region" description="Basic and acidic residues" evidence="10">
    <location>
        <begin position="473"/>
        <end position="491"/>
    </location>
</feature>
<dbReference type="SUPFAM" id="SSF56112">
    <property type="entry name" value="Protein kinase-like (PK-like)"/>
    <property type="match status" value="1"/>
</dbReference>
<dbReference type="GO" id="GO:0004674">
    <property type="term" value="F:protein serine/threonine kinase activity"/>
    <property type="evidence" value="ECO:0007669"/>
    <property type="project" value="UniProtKB-KW"/>
</dbReference>
<evidence type="ECO:0000256" key="4">
    <source>
        <dbReference type="ARBA" id="ARBA00022741"/>
    </source>
</evidence>
<feature type="binding site" evidence="9">
    <location>
        <position position="49"/>
    </location>
    <ligand>
        <name>ATP</name>
        <dbReference type="ChEBI" id="CHEBI:30616"/>
    </ligand>
</feature>
<keyword evidence="5 12" id="KW-0418">Kinase</keyword>
<dbReference type="GO" id="GO:0005634">
    <property type="term" value="C:nucleus"/>
    <property type="evidence" value="ECO:0007669"/>
    <property type="project" value="TreeGrafter"/>
</dbReference>
<dbReference type="AlphaFoldDB" id="A0A0W0EIQ9"/>
<comment type="caution">
    <text evidence="12">The sequence shown here is derived from an EMBL/GenBank/DDBJ whole genome shotgun (WGS) entry which is preliminary data.</text>
</comment>
<dbReference type="EMBL" id="LLZZ01000126">
    <property type="protein sequence ID" value="KTB02168.1"/>
    <property type="molecule type" value="Genomic_DNA"/>
</dbReference>
<evidence type="ECO:0000256" key="2">
    <source>
        <dbReference type="ARBA" id="ARBA00022527"/>
    </source>
</evidence>
<evidence type="ECO:0000256" key="7">
    <source>
        <dbReference type="ARBA" id="ARBA00047899"/>
    </source>
</evidence>
<dbReference type="PROSITE" id="PS00108">
    <property type="entry name" value="PROTEIN_KINASE_ST"/>
    <property type="match status" value="1"/>
</dbReference>
<keyword evidence="4 9" id="KW-0547">Nucleotide-binding</keyword>
<dbReference type="VEuPathDB" id="FungiDB:CAGL0K11275g"/>